<protein>
    <recommendedName>
        <fullName evidence="3">Alpha/beta hydrolase fold-3 domain-containing protein</fullName>
    </recommendedName>
</protein>
<gene>
    <name evidence="1" type="ORF">MAF45_01050</name>
</gene>
<evidence type="ECO:0000313" key="1">
    <source>
        <dbReference type="EMBL" id="MCG5030042.1"/>
    </source>
</evidence>
<dbReference type="EMBL" id="JAKNCT010000001">
    <property type="protein sequence ID" value="MCG5030042.1"/>
    <property type="molecule type" value="Genomic_DNA"/>
</dbReference>
<evidence type="ECO:0008006" key="3">
    <source>
        <dbReference type="Google" id="ProtNLM"/>
    </source>
</evidence>
<accession>A0ABS9MN51</accession>
<name>A0ABS9MN51_9BURK</name>
<dbReference type="Gene3D" id="3.40.50.1820">
    <property type="entry name" value="alpha/beta hydrolase"/>
    <property type="match status" value="1"/>
</dbReference>
<keyword evidence="2" id="KW-1185">Reference proteome</keyword>
<dbReference type="InterPro" id="IPR029058">
    <property type="entry name" value="AB_hydrolase_fold"/>
</dbReference>
<sequence length="87" mass="9629">MNGRTPLTCANVGDEDSIADRCVMRLRIEAIRALGIPAVLRVYQGLRHGFGLDRCTAAEGWIDEAATFWKRPRGRQQAQQSPASIMS</sequence>
<comment type="caution">
    <text evidence="1">The sequence shown here is derived from an EMBL/GenBank/DDBJ whole genome shotgun (WGS) entry which is preliminary data.</text>
</comment>
<dbReference type="RefSeq" id="WP_237977698.1">
    <property type="nucleotide sequence ID" value="NZ_JAKNCT010000001.1"/>
</dbReference>
<proteinExistence type="predicted"/>
<dbReference type="Proteomes" id="UP001297600">
    <property type="component" value="Unassembled WGS sequence"/>
</dbReference>
<reference evidence="1 2" key="1">
    <citation type="submission" date="2022-02" db="EMBL/GenBank/DDBJ databases">
        <title>Mesosutterella porci, a novel member of the family Sutterellaceae from pig feces.</title>
        <authorList>
            <person name="Wylensek D."/>
            <person name="Clavel T."/>
        </authorList>
    </citation>
    <scope>NUCLEOTIDE SEQUENCE [LARGE SCALE GENOMIC DNA]</scope>
    <source>
        <strain evidence="2">oilRF-744-wt-GAM-9</strain>
    </source>
</reference>
<evidence type="ECO:0000313" key="2">
    <source>
        <dbReference type="Proteomes" id="UP001297600"/>
    </source>
</evidence>
<dbReference type="SUPFAM" id="SSF53474">
    <property type="entry name" value="alpha/beta-Hydrolases"/>
    <property type="match status" value="1"/>
</dbReference>
<organism evidence="1 2">
    <name type="scientific">Mesosutterella porci</name>
    <dbReference type="NCBI Taxonomy" id="2915351"/>
    <lineage>
        <taxon>Bacteria</taxon>
        <taxon>Pseudomonadati</taxon>
        <taxon>Pseudomonadota</taxon>
        <taxon>Betaproteobacteria</taxon>
        <taxon>Burkholderiales</taxon>
        <taxon>Sutterellaceae</taxon>
        <taxon>Mesosutterella</taxon>
    </lineage>
</organism>